<keyword evidence="6" id="KW-1185">Reference proteome</keyword>
<dbReference type="RefSeq" id="WP_189689432.1">
    <property type="nucleotide sequence ID" value="NZ_BMYK01000020.1"/>
</dbReference>
<organism evidence="5 6">
    <name type="scientific">Pseudorhodoferax aquiterrae</name>
    <dbReference type="NCBI Taxonomy" id="747304"/>
    <lineage>
        <taxon>Bacteria</taxon>
        <taxon>Pseudomonadati</taxon>
        <taxon>Pseudomonadota</taxon>
        <taxon>Betaproteobacteria</taxon>
        <taxon>Burkholderiales</taxon>
        <taxon>Comamonadaceae</taxon>
    </lineage>
</organism>
<proteinExistence type="inferred from homology"/>
<keyword evidence="3 4" id="KW-0732">Signal</keyword>
<dbReference type="InterPro" id="IPR018389">
    <property type="entry name" value="DctP_fam"/>
</dbReference>
<comment type="caution">
    <text evidence="5">The sequence shown here is derived from an EMBL/GenBank/DDBJ whole genome shotgun (WGS) entry which is preliminary data.</text>
</comment>
<dbReference type="InterPro" id="IPR004682">
    <property type="entry name" value="TRAP_DctP"/>
</dbReference>
<feature type="signal peptide" evidence="4">
    <location>
        <begin position="1"/>
        <end position="24"/>
    </location>
</feature>
<dbReference type="Proteomes" id="UP000626210">
    <property type="component" value="Unassembled WGS sequence"/>
</dbReference>
<feature type="chain" id="PRO_5047124553" evidence="4">
    <location>
        <begin position="25"/>
        <end position="336"/>
    </location>
</feature>
<sequence length="336" mass="36296">MKSRTFLALAATVLFGWAAAPALAQEPVSLRVAYVQAPDHPHGLGIRRFAELVQQKSGKRIEVKTFGSATLGGDVAVLSSLRGGTIDMTVVIPSLLTGMVKEYVLLDLPFLFNSYAEADAVLDGPVGKRLLDLLPDKGLIGLAYWDHGFRIVTNSRRPIAKAEDFAGLKLRVPQSTIFIDTFGALGANAVPMPIPELYGALETRAMDGQENPFAAVEALKLQEVQKFASATNHAYNPLVVVFSKMKWDKLAPADRQILMDAASEAGAYERKVSREANEKAADSLKAKGLQVNTVAPAEVARMREKVAAVHAKYVKEGGEALAAEMQAEIDKVRGKR</sequence>
<gene>
    <name evidence="5" type="ORF">GCM10007320_48270</name>
</gene>
<dbReference type="Pfam" id="PF03480">
    <property type="entry name" value="DctP"/>
    <property type="match status" value="1"/>
</dbReference>
<comment type="similarity">
    <text evidence="1">Belongs to the bacterial solute-binding protein 7 family.</text>
</comment>
<dbReference type="PIRSF" id="PIRSF006470">
    <property type="entry name" value="DctB"/>
    <property type="match status" value="1"/>
</dbReference>
<keyword evidence="2" id="KW-0813">Transport</keyword>
<evidence type="ECO:0000256" key="4">
    <source>
        <dbReference type="SAM" id="SignalP"/>
    </source>
</evidence>
<dbReference type="InterPro" id="IPR038404">
    <property type="entry name" value="TRAP_DctP_sf"/>
</dbReference>
<evidence type="ECO:0000256" key="2">
    <source>
        <dbReference type="ARBA" id="ARBA00022448"/>
    </source>
</evidence>
<protein>
    <submittedName>
        <fullName evidence="5">ABC transporter substrate-binding protein</fullName>
    </submittedName>
</protein>
<evidence type="ECO:0000313" key="5">
    <source>
        <dbReference type="EMBL" id="GHC95361.1"/>
    </source>
</evidence>
<dbReference type="Gene3D" id="3.40.190.170">
    <property type="entry name" value="Bacterial extracellular solute-binding protein, family 7"/>
    <property type="match status" value="1"/>
</dbReference>
<dbReference type="PANTHER" id="PTHR33376:SF7">
    <property type="entry name" value="C4-DICARBOXYLATE-BINDING PROTEIN DCTB"/>
    <property type="match status" value="1"/>
</dbReference>
<evidence type="ECO:0000313" key="6">
    <source>
        <dbReference type="Proteomes" id="UP000626210"/>
    </source>
</evidence>
<dbReference type="EMBL" id="BMYK01000020">
    <property type="protein sequence ID" value="GHC95361.1"/>
    <property type="molecule type" value="Genomic_DNA"/>
</dbReference>
<dbReference type="CDD" id="cd13679">
    <property type="entry name" value="PBP2_TRAP_YiaO_like"/>
    <property type="match status" value="1"/>
</dbReference>
<dbReference type="PANTHER" id="PTHR33376">
    <property type="match status" value="1"/>
</dbReference>
<dbReference type="NCBIfam" id="NF037995">
    <property type="entry name" value="TRAP_S1"/>
    <property type="match status" value="1"/>
</dbReference>
<dbReference type="NCBIfam" id="TIGR00787">
    <property type="entry name" value="dctP"/>
    <property type="match status" value="1"/>
</dbReference>
<evidence type="ECO:0000256" key="3">
    <source>
        <dbReference type="ARBA" id="ARBA00022729"/>
    </source>
</evidence>
<reference evidence="6" key="1">
    <citation type="journal article" date="2019" name="Int. J. Syst. Evol. Microbiol.">
        <title>The Global Catalogue of Microorganisms (GCM) 10K type strain sequencing project: providing services to taxonomists for standard genome sequencing and annotation.</title>
        <authorList>
            <consortium name="The Broad Institute Genomics Platform"/>
            <consortium name="The Broad Institute Genome Sequencing Center for Infectious Disease"/>
            <person name="Wu L."/>
            <person name="Ma J."/>
        </authorList>
    </citation>
    <scope>NUCLEOTIDE SEQUENCE [LARGE SCALE GENOMIC DNA]</scope>
    <source>
        <strain evidence="6">KCTC 23314</strain>
    </source>
</reference>
<name>A0ABQ3G7J7_9BURK</name>
<evidence type="ECO:0000256" key="1">
    <source>
        <dbReference type="ARBA" id="ARBA00009023"/>
    </source>
</evidence>
<accession>A0ABQ3G7J7</accession>